<organism evidence="2 3">
    <name type="scientific">Glossina palpalis gambiensis</name>
    <dbReference type="NCBI Taxonomy" id="67801"/>
    <lineage>
        <taxon>Eukaryota</taxon>
        <taxon>Metazoa</taxon>
        <taxon>Ecdysozoa</taxon>
        <taxon>Arthropoda</taxon>
        <taxon>Hexapoda</taxon>
        <taxon>Insecta</taxon>
        <taxon>Pterygota</taxon>
        <taxon>Neoptera</taxon>
        <taxon>Endopterygota</taxon>
        <taxon>Diptera</taxon>
        <taxon>Brachycera</taxon>
        <taxon>Muscomorpha</taxon>
        <taxon>Hippoboscoidea</taxon>
        <taxon>Glossinidae</taxon>
        <taxon>Glossina</taxon>
    </lineage>
</organism>
<dbReference type="AlphaFoldDB" id="A0A1B0BRH1"/>
<name>A0A1B0BRH1_9MUSC</name>
<proteinExistence type="predicted"/>
<keyword evidence="1" id="KW-1133">Transmembrane helix</keyword>
<accession>A0A1B0BRH1</accession>
<evidence type="ECO:0000313" key="3">
    <source>
        <dbReference type="Proteomes" id="UP000092460"/>
    </source>
</evidence>
<evidence type="ECO:0000313" key="2">
    <source>
        <dbReference type="EnsemblMetazoa" id="GPPI038272-PA"/>
    </source>
</evidence>
<reference evidence="2" key="2">
    <citation type="submission" date="2020-05" db="UniProtKB">
        <authorList>
            <consortium name="EnsemblMetazoa"/>
        </authorList>
    </citation>
    <scope>IDENTIFICATION</scope>
    <source>
        <strain evidence="2">IAEA</strain>
    </source>
</reference>
<protein>
    <submittedName>
        <fullName evidence="2">Uncharacterized protein</fullName>
    </submittedName>
</protein>
<keyword evidence="1" id="KW-0472">Membrane</keyword>
<dbReference type="EnsemblMetazoa" id="GPPI038272-RA">
    <property type="protein sequence ID" value="GPPI038272-PA"/>
    <property type="gene ID" value="GPPI038272"/>
</dbReference>
<sequence>MLEKNFTFYIDQLNISAENIHYAKQYMARDTSAYMRGLNLKSPLLLKESIDKFNIKAASIQPKCCRDVLRSATLTFSNFSIDTAAAAAAVVFIVVVAVVVVVAVAVAVIVADLVDIAASEVIANIKLSLLSRLSGNIDAIDNIEGVSSSIVLRSDGVIESMPIFPLLLLLFTATDKDDVVFEFNGENFRVNHLTCLTPESSSTTKHLRFAS</sequence>
<evidence type="ECO:0000256" key="1">
    <source>
        <dbReference type="SAM" id="Phobius"/>
    </source>
</evidence>
<feature type="transmembrane region" description="Helical" evidence="1">
    <location>
        <begin position="84"/>
        <end position="110"/>
    </location>
</feature>
<dbReference type="VEuPathDB" id="VectorBase:GPPI038272"/>
<keyword evidence="1" id="KW-0812">Transmembrane</keyword>
<dbReference type="EMBL" id="JXJN01019086">
    <property type="status" value="NOT_ANNOTATED_CDS"/>
    <property type="molecule type" value="Genomic_DNA"/>
</dbReference>
<reference evidence="3" key="1">
    <citation type="submission" date="2015-01" db="EMBL/GenBank/DDBJ databases">
        <authorList>
            <person name="Aksoy S."/>
            <person name="Warren W."/>
            <person name="Wilson R.K."/>
        </authorList>
    </citation>
    <scope>NUCLEOTIDE SEQUENCE [LARGE SCALE GENOMIC DNA]</scope>
    <source>
        <strain evidence="3">IAEA</strain>
    </source>
</reference>
<dbReference type="EMBL" id="JXJN01019087">
    <property type="status" value="NOT_ANNOTATED_CDS"/>
    <property type="molecule type" value="Genomic_DNA"/>
</dbReference>
<dbReference type="Proteomes" id="UP000092460">
    <property type="component" value="Unassembled WGS sequence"/>
</dbReference>
<keyword evidence="3" id="KW-1185">Reference proteome</keyword>